<dbReference type="EC" id="4.2.1.20" evidence="9"/>
<dbReference type="InterPro" id="IPR002028">
    <property type="entry name" value="Trp_synthase_suA"/>
</dbReference>
<dbReference type="InterPro" id="IPR018204">
    <property type="entry name" value="Trp_synthase_alpha_AS"/>
</dbReference>
<dbReference type="FunFam" id="3.20.20.70:FF:000037">
    <property type="entry name" value="Tryptophan synthase alpha chain"/>
    <property type="match status" value="1"/>
</dbReference>
<dbReference type="NCBIfam" id="TIGR00262">
    <property type="entry name" value="trpA"/>
    <property type="match status" value="1"/>
</dbReference>
<accession>A0A7C8LIM8</accession>
<evidence type="ECO:0000256" key="2">
    <source>
        <dbReference type="ARBA" id="ARBA00004733"/>
    </source>
</evidence>
<evidence type="ECO:0000256" key="6">
    <source>
        <dbReference type="ARBA" id="ARBA00023141"/>
    </source>
</evidence>
<dbReference type="PANTHER" id="PTHR43406:SF1">
    <property type="entry name" value="TRYPTOPHAN SYNTHASE ALPHA CHAIN, CHLOROPLASTIC"/>
    <property type="match status" value="1"/>
</dbReference>
<dbReference type="PROSITE" id="PS00167">
    <property type="entry name" value="TRP_SYNTHASE_ALPHA"/>
    <property type="match status" value="1"/>
</dbReference>
<dbReference type="SUPFAM" id="SSF51366">
    <property type="entry name" value="Ribulose-phoshate binding barrel"/>
    <property type="match status" value="1"/>
</dbReference>
<gene>
    <name evidence="9" type="primary">trpA</name>
    <name evidence="11" type="ORF">GND95_10340</name>
</gene>
<keyword evidence="7 9" id="KW-0456">Lyase</keyword>
<dbReference type="Gene3D" id="3.20.20.70">
    <property type="entry name" value="Aldolase class I"/>
    <property type="match status" value="1"/>
</dbReference>
<evidence type="ECO:0000313" key="12">
    <source>
        <dbReference type="Proteomes" id="UP000483018"/>
    </source>
</evidence>
<dbReference type="Pfam" id="PF00290">
    <property type="entry name" value="Trp_syntA"/>
    <property type="match status" value="1"/>
</dbReference>
<evidence type="ECO:0000256" key="8">
    <source>
        <dbReference type="ARBA" id="ARBA00049047"/>
    </source>
</evidence>
<evidence type="ECO:0000256" key="10">
    <source>
        <dbReference type="RuleBase" id="RU003662"/>
    </source>
</evidence>
<dbReference type="GO" id="GO:0005829">
    <property type="term" value="C:cytosol"/>
    <property type="evidence" value="ECO:0007669"/>
    <property type="project" value="TreeGrafter"/>
</dbReference>
<comment type="similarity">
    <text evidence="9 10">Belongs to the TrpA family.</text>
</comment>
<dbReference type="RefSeq" id="WP_158741057.1">
    <property type="nucleotide sequence ID" value="NZ_JAFBEP010000001.1"/>
</dbReference>
<dbReference type="UniPathway" id="UPA00035">
    <property type="reaction ID" value="UER00044"/>
</dbReference>
<comment type="subunit">
    <text evidence="3 9">Tetramer of two alpha and two beta chains.</text>
</comment>
<evidence type="ECO:0000256" key="4">
    <source>
        <dbReference type="ARBA" id="ARBA00022605"/>
    </source>
</evidence>
<keyword evidence="5 9" id="KW-0822">Tryptophan biosynthesis</keyword>
<keyword evidence="12" id="KW-1185">Reference proteome</keyword>
<evidence type="ECO:0000313" key="11">
    <source>
        <dbReference type="EMBL" id="KAE9632918.1"/>
    </source>
</evidence>
<name>A0A7C8LIM8_9FIRM</name>
<proteinExistence type="inferred from homology"/>
<dbReference type="PANTHER" id="PTHR43406">
    <property type="entry name" value="TRYPTOPHAN SYNTHASE, ALPHA CHAIN"/>
    <property type="match status" value="1"/>
</dbReference>
<comment type="pathway">
    <text evidence="2 9">Amino-acid biosynthesis; L-tryptophan biosynthesis; L-tryptophan from chorismate: step 5/5.</text>
</comment>
<comment type="caution">
    <text evidence="11">The sequence shown here is derived from an EMBL/GenBank/DDBJ whole genome shotgun (WGS) entry which is preliminary data.</text>
</comment>
<evidence type="ECO:0000256" key="9">
    <source>
        <dbReference type="HAMAP-Rule" id="MF_00131"/>
    </source>
</evidence>
<organism evidence="11 12">
    <name type="scientific">Defluviitalea raffinosedens</name>
    <dbReference type="NCBI Taxonomy" id="1450156"/>
    <lineage>
        <taxon>Bacteria</taxon>
        <taxon>Bacillati</taxon>
        <taxon>Bacillota</taxon>
        <taxon>Clostridia</taxon>
        <taxon>Lachnospirales</taxon>
        <taxon>Defluviitaleaceae</taxon>
        <taxon>Defluviitalea</taxon>
    </lineage>
</organism>
<dbReference type="InterPro" id="IPR011060">
    <property type="entry name" value="RibuloseP-bd_barrel"/>
</dbReference>
<keyword evidence="4 9" id="KW-0028">Amino-acid biosynthesis</keyword>
<reference evidence="11 12" key="1">
    <citation type="submission" date="2019-12" db="EMBL/GenBank/DDBJ databases">
        <title>Defluviitalea raffinosedens, isolated from a biogas fermenter, genome sequencing and characterization.</title>
        <authorList>
            <person name="Rettenmaier R."/>
            <person name="Schneider M."/>
            <person name="Neuhaus K."/>
            <person name="Liebl W."/>
            <person name="Zverlov V."/>
        </authorList>
    </citation>
    <scope>NUCLEOTIDE SEQUENCE [LARGE SCALE GENOMIC DNA]</scope>
    <source>
        <strain evidence="11 12">249c-K6</strain>
    </source>
</reference>
<evidence type="ECO:0000256" key="3">
    <source>
        <dbReference type="ARBA" id="ARBA00011270"/>
    </source>
</evidence>
<dbReference type="InterPro" id="IPR013785">
    <property type="entry name" value="Aldolase_TIM"/>
</dbReference>
<evidence type="ECO:0000256" key="1">
    <source>
        <dbReference type="ARBA" id="ARBA00003365"/>
    </source>
</evidence>
<keyword evidence="6 9" id="KW-0057">Aromatic amino acid biosynthesis</keyword>
<dbReference type="Proteomes" id="UP000483018">
    <property type="component" value="Unassembled WGS sequence"/>
</dbReference>
<comment type="function">
    <text evidence="1 9">The alpha subunit is responsible for the aldol cleavage of indoleglycerol phosphate to indole and glyceraldehyde 3-phosphate.</text>
</comment>
<protein>
    <recommendedName>
        <fullName evidence="9">Tryptophan synthase alpha chain</fullName>
        <ecNumber evidence="9">4.2.1.20</ecNumber>
    </recommendedName>
</protein>
<dbReference type="GO" id="GO:0004834">
    <property type="term" value="F:tryptophan synthase activity"/>
    <property type="evidence" value="ECO:0007669"/>
    <property type="project" value="UniProtKB-UniRule"/>
</dbReference>
<comment type="catalytic activity">
    <reaction evidence="8 9">
        <text>(1S,2R)-1-C-(indol-3-yl)glycerol 3-phosphate + L-serine = D-glyceraldehyde 3-phosphate + L-tryptophan + H2O</text>
        <dbReference type="Rhea" id="RHEA:10532"/>
        <dbReference type="ChEBI" id="CHEBI:15377"/>
        <dbReference type="ChEBI" id="CHEBI:33384"/>
        <dbReference type="ChEBI" id="CHEBI:57912"/>
        <dbReference type="ChEBI" id="CHEBI:58866"/>
        <dbReference type="ChEBI" id="CHEBI:59776"/>
        <dbReference type="EC" id="4.2.1.20"/>
    </reaction>
</comment>
<sequence length="259" mass="28825">MNRIQEKLEGLRKENKKALITYMTAGDPNIEQTEKLIYAKERGGADIIEIGIPFSDPVADGPVIQAAAQRALEAGTNLEKIFKCIANVRKNTQIPIAFLVYYNSILGYGVERFIRQCEEVGVDGLVIPDLPLEEREEIMPYIKSFNIGLIPLVAPTSKDRIKDIVQDGEGFVYCISSMGVTGIRSEFHKNLEEFLKDVKSIAHIPTAVGFGFSSKEDIKRLLPYVDGVIVGSAIVKKIEESKGNEKVIEEFIKDLKSAY</sequence>
<dbReference type="EMBL" id="WSLF01000010">
    <property type="protein sequence ID" value="KAE9632918.1"/>
    <property type="molecule type" value="Genomic_DNA"/>
</dbReference>
<feature type="active site" description="Proton acceptor" evidence="9">
    <location>
        <position position="49"/>
    </location>
</feature>
<dbReference type="CDD" id="cd04724">
    <property type="entry name" value="Tryptophan_synthase_alpha"/>
    <property type="match status" value="1"/>
</dbReference>
<dbReference type="OrthoDB" id="9804578at2"/>
<dbReference type="AlphaFoldDB" id="A0A7C8LIM8"/>
<evidence type="ECO:0000256" key="7">
    <source>
        <dbReference type="ARBA" id="ARBA00023239"/>
    </source>
</evidence>
<feature type="active site" description="Proton acceptor" evidence="9">
    <location>
        <position position="60"/>
    </location>
</feature>
<dbReference type="HAMAP" id="MF_00131">
    <property type="entry name" value="Trp_synth_alpha"/>
    <property type="match status" value="1"/>
</dbReference>
<evidence type="ECO:0000256" key="5">
    <source>
        <dbReference type="ARBA" id="ARBA00022822"/>
    </source>
</evidence>